<organism evidence="2 3">
    <name type="scientific">Spirosoma terrae</name>
    <dbReference type="NCBI Taxonomy" id="1968276"/>
    <lineage>
        <taxon>Bacteria</taxon>
        <taxon>Pseudomonadati</taxon>
        <taxon>Bacteroidota</taxon>
        <taxon>Cytophagia</taxon>
        <taxon>Cytophagales</taxon>
        <taxon>Cytophagaceae</taxon>
        <taxon>Spirosoma</taxon>
    </lineage>
</organism>
<evidence type="ECO:0000259" key="1">
    <source>
        <dbReference type="PROSITE" id="PS50126"/>
    </source>
</evidence>
<comment type="caution">
    <text evidence="2">The sequence shown here is derived from an EMBL/GenBank/DDBJ whole genome shotgun (WGS) entry which is preliminary data.</text>
</comment>
<dbReference type="Pfam" id="PF17674">
    <property type="entry name" value="HHH_9"/>
    <property type="match status" value="1"/>
</dbReference>
<dbReference type="Pfam" id="PF16921">
    <property type="entry name" value="Tex_YqgF"/>
    <property type="match status" value="1"/>
</dbReference>
<dbReference type="Gene3D" id="1.10.150.310">
    <property type="entry name" value="Tex RuvX-like domain-like"/>
    <property type="match status" value="1"/>
</dbReference>
<keyword evidence="3" id="KW-1185">Reference proteome</keyword>
<dbReference type="InterPro" id="IPR041692">
    <property type="entry name" value="HHH_9"/>
</dbReference>
<gene>
    <name evidence="2" type="ORF">GK108_07465</name>
</gene>
<dbReference type="Gene3D" id="1.10.10.650">
    <property type="entry name" value="RuvA domain 2-like"/>
    <property type="match status" value="1"/>
</dbReference>
<dbReference type="PROSITE" id="PS50126">
    <property type="entry name" value="S1"/>
    <property type="match status" value="1"/>
</dbReference>
<dbReference type="FunFam" id="1.10.150.310:FF:000001">
    <property type="entry name" value="RNA-binding transcriptional accessory protein"/>
    <property type="match status" value="1"/>
</dbReference>
<dbReference type="SUPFAM" id="SSF50249">
    <property type="entry name" value="Nucleic acid-binding proteins"/>
    <property type="match status" value="1"/>
</dbReference>
<dbReference type="Pfam" id="PF22706">
    <property type="entry name" value="Tex_central_region"/>
    <property type="match status" value="1"/>
</dbReference>
<dbReference type="InterPro" id="IPR055179">
    <property type="entry name" value="Tex-like_central_region"/>
</dbReference>
<dbReference type="Proteomes" id="UP000474175">
    <property type="component" value="Unassembled WGS sequence"/>
</dbReference>
<dbReference type="InterPro" id="IPR050437">
    <property type="entry name" value="Ribos_protein_bS1-like"/>
</dbReference>
<dbReference type="InterPro" id="IPR012340">
    <property type="entry name" value="NA-bd_OB-fold"/>
</dbReference>
<dbReference type="EMBL" id="JAAFZH010000002">
    <property type="protein sequence ID" value="NDU94707.1"/>
    <property type="molecule type" value="Genomic_DNA"/>
</dbReference>
<dbReference type="InterPro" id="IPR018974">
    <property type="entry name" value="Tex-like_N"/>
</dbReference>
<dbReference type="SMART" id="SM00732">
    <property type="entry name" value="YqgFc"/>
    <property type="match status" value="1"/>
</dbReference>
<dbReference type="Gene3D" id="1.10.3500.10">
    <property type="entry name" value="Tex N-terminal region-like"/>
    <property type="match status" value="1"/>
</dbReference>
<dbReference type="CDD" id="cd05685">
    <property type="entry name" value="S1_Tex"/>
    <property type="match status" value="1"/>
</dbReference>
<dbReference type="RefSeq" id="WP_163945140.1">
    <property type="nucleotide sequence ID" value="NZ_JAAFZH010000002.1"/>
</dbReference>
<proteinExistence type="predicted"/>
<dbReference type="FunFam" id="1.10.10.650:FF:000001">
    <property type="entry name" value="S1 RNA-binding domain 1"/>
    <property type="match status" value="1"/>
</dbReference>
<dbReference type="SUPFAM" id="SSF53098">
    <property type="entry name" value="Ribonuclease H-like"/>
    <property type="match status" value="1"/>
</dbReference>
<dbReference type="InterPro" id="IPR023319">
    <property type="entry name" value="Tex-like_HTH_dom_sf"/>
</dbReference>
<dbReference type="InterPro" id="IPR012337">
    <property type="entry name" value="RNaseH-like_sf"/>
</dbReference>
<dbReference type="GO" id="GO:0003729">
    <property type="term" value="F:mRNA binding"/>
    <property type="evidence" value="ECO:0007669"/>
    <property type="project" value="TreeGrafter"/>
</dbReference>
<dbReference type="Pfam" id="PF12836">
    <property type="entry name" value="HHH_3"/>
    <property type="match status" value="1"/>
</dbReference>
<dbReference type="InterPro" id="IPR023323">
    <property type="entry name" value="Tex-like_dom_sf"/>
</dbReference>
<dbReference type="Gene3D" id="2.40.50.140">
    <property type="entry name" value="Nucleic acid-binding proteins"/>
    <property type="match status" value="1"/>
</dbReference>
<dbReference type="SMART" id="SM00316">
    <property type="entry name" value="S1"/>
    <property type="match status" value="1"/>
</dbReference>
<dbReference type="GO" id="GO:0006139">
    <property type="term" value="P:nucleobase-containing compound metabolic process"/>
    <property type="evidence" value="ECO:0007669"/>
    <property type="project" value="InterPro"/>
</dbReference>
<dbReference type="Pfam" id="PF00575">
    <property type="entry name" value="S1"/>
    <property type="match status" value="1"/>
</dbReference>
<dbReference type="FunFam" id="2.40.50.140:FF:000051">
    <property type="entry name" value="RNA-binding transcriptional accessory protein"/>
    <property type="match status" value="1"/>
</dbReference>
<dbReference type="InterPro" id="IPR006641">
    <property type="entry name" value="YqgF/RNaseH-like_dom"/>
</dbReference>
<dbReference type="GO" id="GO:0003735">
    <property type="term" value="F:structural constituent of ribosome"/>
    <property type="evidence" value="ECO:0007669"/>
    <property type="project" value="TreeGrafter"/>
</dbReference>
<dbReference type="AlphaFoldDB" id="A0A6L9L5J7"/>
<dbReference type="InterPro" id="IPR044146">
    <property type="entry name" value="S1_Tex"/>
</dbReference>
<dbReference type="FunFam" id="3.30.420.140:FF:000001">
    <property type="entry name" value="RNA-binding transcriptional accessory protein"/>
    <property type="match status" value="1"/>
</dbReference>
<dbReference type="Pfam" id="PF09371">
    <property type="entry name" value="Tex_N"/>
    <property type="match status" value="1"/>
</dbReference>
<dbReference type="InterPro" id="IPR010994">
    <property type="entry name" value="RuvA_2-like"/>
</dbReference>
<protein>
    <submittedName>
        <fullName evidence="2">RNA-binding transcriptional accessory protein</fullName>
    </submittedName>
</protein>
<name>A0A6L9L5J7_9BACT</name>
<dbReference type="Gene3D" id="3.30.420.140">
    <property type="entry name" value="YqgF/RNase H-like domain"/>
    <property type="match status" value="1"/>
</dbReference>
<dbReference type="InterPro" id="IPR032639">
    <property type="entry name" value="Tex_YqgF"/>
</dbReference>
<sequence length="726" mass="80606">MSQPASNPSGRSIVAASSQESSVEQRLARQLGLQARSIAATIDLLTGGATVPFIARYRKEATGQLDEIQIGQIKEAHQKLLELDKRREAIIKSIDEQGKLTSDLRRKLDATDSITELEDLYLPYKQKRKTRASVAIERGLEPLANLIMLQREANLERTAQRYVTDAVPGIDEALQGARDILAERISEDADARQRIRNLFEREAIIRSVVKKGKAEEGIKYKDYYDFAEPLRRVPSHRLLAIRRGEAEGFLNVSIGPDEEAAIERLERQFVVRYSSAADCMDQVALAVRDGYKRLLKPSIETEFDNLSKTKADAEAIKIFADNLRQLLLSPPLGPQRVLAIDPGYRTGCKTVCLDAQGNLLADAVLYLFQSEAQKQQAIQIVQKLVVNHAIEAIAIGNGTAGRETEEFIQSLQLGKPIFMVSEQGASVYSASEVAREEFPDRDVTVRGAVSIGRRLMDPLAELVKIDPKSIGVGQYQHDVDQSDLKSSLDTVVESCVNQVGVSLNTASAYLLRYVSGLGPQLAGNIVTYRAQNGPFTSRDQLKKVPRLGPKAFEQCAGFLRIEGAKNPLDNSAVHPERYAVVEQMASDIKSSVIDLVRKAELRQQVKPERYVTDAVGLPTLRDILNELEKPGRDPREQLSVFEYDDRIRSVDDLHEGMVLNGVVTNITAFGAFVDIGVKQDGLVHVSQMANHYVSDPKTVVKVYQKVRVKVLEVDKSRKRIALSMKI</sequence>
<dbReference type="GO" id="GO:0006412">
    <property type="term" value="P:translation"/>
    <property type="evidence" value="ECO:0007669"/>
    <property type="project" value="TreeGrafter"/>
</dbReference>
<dbReference type="SUPFAM" id="SSF47781">
    <property type="entry name" value="RuvA domain 2-like"/>
    <property type="match status" value="2"/>
</dbReference>
<accession>A0A6L9L5J7</accession>
<dbReference type="PANTHER" id="PTHR10724">
    <property type="entry name" value="30S RIBOSOMAL PROTEIN S1"/>
    <property type="match status" value="1"/>
</dbReference>
<dbReference type="GO" id="GO:0005737">
    <property type="term" value="C:cytoplasm"/>
    <property type="evidence" value="ECO:0007669"/>
    <property type="project" value="UniProtKB-ARBA"/>
</dbReference>
<dbReference type="InterPro" id="IPR037027">
    <property type="entry name" value="YqgF/RNaseH-like_dom_sf"/>
</dbReference>
<feature type="domain" description="S1 motif" evidence="1">
    <location>
        <begin position="656"/>
        <end position="725"/>
    </location>
</feature>
<evidence type="ECO:0000313" key="3">
    <source>
        <dbReference type="Proteomes" id="UP000474175"/>
    </source>
</evidence>
<evidence type="ECO:0000313" key="2">
    <source>
        <dbReference type="EMBL" id="NDU94707.1"/>
    </source>
</evidence>
<dbReference type="InterPro" id="IPR003029">
    <property type="entry name" value="S1_domain"/>
</dbReference>
<dbReference type="SUPFAM" id="SSF158832">
    <property type="entry name" value="Tex N-terminal region-like"/>
    <property type="match status" value="1"/>
</dbReference>
<dbReference type="PANTHER" id="PTHR10724:SF10">
    <property type="entry name" value="S1 RNA-BINDING DOMAIN-CONTAINING PROTEIN 1"/>
    <property type="match status" value="1"/>
</dbReference>
<reference evidence="2 3" key="1">
    <citation type="submission" date="2020-02" db="EMBL/GenBank/DDBJ databases">
        <title>Draft genome sequence of two Spirosoma agri KCTC 52727 and Spirosoma terrae KCTC 52035.</title>
        <authorList>
            <person name="Rojas J."/>
            <person name="Ambika Manirajan B."/>
            <person name="Suarez C."/>
            <person name="Ratering S."/>
            <person name="Schnell S."/>
        </authorList>
    </citation>
    <scope>NUCLEOTIDE SEQUENCE [LARGE SCALE GENOMIC DNA]</scope>
    <source>
        <strain evidence="2 3">KCTC 52035</strain>
    </source>
</reference>